<dbReference type="Proteomes" id="UP001155380">
    <property type="component" value="Unassembled WGS sequence"/>
</dbReference>
<gene>
    <name evidence="2" type="ORF">NBH21_09780</name>
</gene>
<dbReference type="EMBL" id="JAMXLX010000002">
    <property type="protein sequence ID" value="MCO5957058.1"/>
    <property type="molecule type" value="Genomic_DNA"/>
</dbReference>
<accession>A0AAJ1BVN7</accession>
<name>A0AAJ1BVN7_9HYPH</name>
<organism evidence="2 3">
    <name type="scientific">Ciceribacter sichuanensis</name>
    <dbReference type="NCBI Taxonomy" id="2949647"/>
    <lineage>
        <taxon>Bacteria</taxon>
        <taxon>Pseudomonadati</taxon>
        <taxon>Pseudomonadota</taxon>
        <taxon>Alphaproteobacteria</taxon>
        <taxon>Hyphomicrobiales</taxon>
        <taxon>Rhizobiaceae</taxon>
        <taxon>Ciceribacter</taxon>
    </lineage>
</organism>
<proteinExistence type="predicted"/>
<comment type="caution">
    <text evidence="2">The sequence shown here is derived from an EMBL/GenBank/DDBJ whole genome shotgun (WGS) entry which is preliminary data.</text>
</comment>
<protein>
    <submittedName>
        <fullName evidence="2">Uncharacterized protein</fullName>
    </submittedName>
</protein>
<evidence type="ECO:0000256" key="1">
    <source>
        <dbReference type="SAM" id="MobiDB-lite"/>
    </source>
</evidence>
<feature type="compositionally biased region" description="Low complexity" evidence="1">
    <location>
        <begin position="526"/>
        <end position="563"/>
    </location>
</feature>
<evidence type="ECO:0000313" key="3">
    <source>
        <dbReference type="Proteomes" id="UP001155380"/>
    </source>
</evidence>
<reference evidence="2" key="1">
    <citation type="submission" date="2022-06" db="EMBL/GenBank/DDBJ databases">
        <authorList>
            <person name="Sun Q."/>
        </authorList>
    </citation>
    <scope>NUCLEOTIDE SEQUENCE</scope>
    <source>
        <strain evidence="2">S101</strain>
    </source>
</reference>
<dbReference type="AlphaFoldDB" id="A0AAJ1BVN7"/>
<dbReference type="RefSeq" id="WP_250915684.1">
    <property type="nucleotide sequence ID" value="NZ_JAMXLX010000002.1"/>
</dbReference>
<feature type="compositionally biased region" description="Pro residues" evidence="1">
    <location>
        <begin position="516"/>
        <end position="525"/>
    </location>
</feature>
<sequence length="880" mass="97526">MGIAVKKQTIRDQNYYEAQFATIKSAASAFEQHESKTENLLHVALDKIFDFGESIRQNPQAFESFLSDHGKACNKVTKANPYNALVDLAFSDKRSKSWRSQMSNVLALAAETIGDQQFIDWLVSNGGVSGCYILAVQHFARPATAKAEKLRSIRLNMISEELKRKPIVRTALPGVSLPDGFHRSMLFSQGGQTFLVDIRKDDSDATIEKYLLEAIGDRAVTTHPLADKPLFSLYRAVDLISGTCKPSSAGQLQCIAIWNEDAGNGPVTKLRFLSDAYSFTHATVTLAHALPELNGKGQFILDLADADIFQQQFQQDTDWTIREDNGGLILADNAKSPTRLTLLPVSDYAEKKLRQGRKLGLRTRHFTVSLDAIQRDSKNLDIAMTLFQKANAQRTTLISRPKRFQWVFNGKHIELGFEQTSGMMNTNYPSVAFKEATATLPQNELLLADAQAVWNSFLAHGEDIGGYIAHGEVQDAAFCIEHTFVNGDTVEYRSPLIIGSKMDPTQICEPFVPATIPTPPAPQTPPQGSNGSTPSGNPGCSSHSGTTKTRSASASIATSATAAPDHRSRNYALIEKNRRKKTTFPATPSSSGRAFGAFITSFLPDEGEHRANRKFDFEWQLEWWRRMTDIPVHVMASNWTNEEIAASKELGLLAEHGGCVTCVGPRILIENRIDCLKQLYGSDFDWGIIMDDDAVLMQAETHNSSYRLFAEMAANGKDAYDGVDVFAPIYGRKVPFSKELNAPGNPYANNHVFKKSTDLKGSMIVVRNFEKEGRKPLLPDPSFRTHGEDTYVVLQAVSLGYSTMTSWNMVLEELSGESTFANGDDDRTEKMREGHELLVEKFGQLGLRMKTGSHSLDKKEFETACWGAKPKRIEIPKPVL</sequence>
<feature type="region of interest" description="Disordered" evidence="1">
    <location>
        <begin position="510"/>
        <end position="589"/>
    </location>
</feature>
<evidence type="ECO:0000313" key="2">
    <source>
        <dbReference type="EMBL" id="MCO5957058.1"/>
    </source>
</evidence>